<reference evidence="8 9" key="1">
    <citation type="submission" date="2019-07" db="EMBL/GenBank/DDBJ databases">
        <title>Insights of Desulfuromonas acetexigens electromicrobiology.</title>
        <authorList>
            <person name="Katuri K."/>
            <person name="Sapireddy V."/>
            <person name="Shaw D.R."/>
            <person name="Saikaly P."/>
        </authorList>
    </citation>
    <scope>NUCLEOTIDE SEQUENCE [LARGE SCALE GENOMIC DNA]</scope>
    <source>
        <strain evidence="8 9">2873</strain>
    </source>
</reference>
<dbReference type="RefSeq" id="WP_092058450.1">
    <property type="nucleotide sequence ID" value="NZ_FOJJ01000040.1"/>
</dbReference>
<gene>
    <name evidence="8" type="ORF">FL622_11525</name>
</gene>
<dbReference type="InterPro" id="IPR007197">
    <property type="entry name" value="rSAM"/>
</dbReference>
<dbReference type="GO" id="GO:0031419">
    <property type="term" value="F:cobalamin binding"/>
    <property type="evidence" value="ECO:0007669"/>
    <property type="project" value="InterPro"/>
</dbReference>
<proteinExistence type="predicted"/>
<evidence type="ECO:0000256" key="2">
    <source>
        <dbReference type="ARBA" id="ARBA00022691"/>
    </source>
</evidence>
<feature type="domain" description="B12-binding" evidence="6">
    <location>
        <begin position="83"/>
        <end position="243"/>
    </location>
</feature>
<dbReference type="GO" id="GO:0003824">
    <property type="term" value="F:catalytic activity"/>
    <property type="evidence" value="ECO:0007669"/>
    <property type="project" value="InterPro"/>
</dbReference>
<dbReference type="InterPro" id="IPR023404">
    <property type="entry name" value="rSAM_horseshoe"/>
</dbReference>
<dbReference type="Proteomes" id="UP000317155">
    <property type="component" value="Unassembled WGS sequence"/>
</dbReference>
<dbReference type="SFLD" id="SFLDG01082">
    <property type="entry name" value="B12-binding_domain_containing"/>
    <property type="match status" value="1"/>
</dbReference>
<dbReference type="AlphaFoldDB" id="A0A550JAI2"/>
<evidence type="ECO:0000259" key="6">
    <source>
        <dbReference type="PROSITE" id="PS51332"/>
    </source>
</evidence>
<keyword evidence="4" id="KW-0408">Iron</keyword>
<evidence type="ECO:0000256" key="3">
    <source>
        <dbReference type="ARBA" id="ARBA00022723"/>
    </source>
</evidence>
<dbReference type="PANTHER" id="PTHR43409">
    <property type="entry name" value="ANAEROBIC MAGNESIUM-PROTOPORPHYRIN IX MONOMETHYL ESTER CYCLASE-RELATED"/>
    <property type="match status" value="1"/>
</dbReference>
<dbReference type="GO" id="GO:0051536">
    <property type="term" value="F:iron-sulfur cluster binding"/>
    <property type="evidence" value="ECO:0007669"/>
    <property type="project" value="UniProtKB-KW"/>
</dbReference>
<dbReference type="SFLD" id="SFLDS00029">
    <property type="entry name" value="Radical_SAM"/>
    <property type="match status" value="1"/>
</dbReference>
<dbReference type="InterPro" id="IPR058240">
    <property type="entry name" value="rSAM_sf"/>
</dbReference>
<dbReference type="PANTHER" id="PTHR43409:SF7">
    <property type="entry name" value="BLL1977 PROTEIN"/>
    <property type="match status" value="1"/>
</dbReference>
<evidence type="ECO:0000313" key="9">
    <source>
        <dbReference type="Proteomes" id="UP000317155"/>
    </source>
</evidence>
<keyword evidence="9" id="KW-1185">Reference proteome</keyword>
<dbReference type="OrthoDB" id="9762608at2"/>
<dbReference type="InterPro" id="IPR051198">
    <property type="entry name" value="BchE-like"/>
</dbReference>
<name>A0A550JAI2_9BACT</name>
<dbReference type="EMBL" id="VJVV01000008">
    <property type="protein sequence ID" value="TRO80258.1"/>
    <property type="molecule type" value="Genomic_DNA"/>
</dbReference>
<dbReference type="InterPro" id="IPR006158">
    <property type="entry name" value="Cobalamin-bd"/>
</dbReference>
<dbReference type="InterPro" id="IPR006638">
    <property type="entry name" value="Elp3/MiaA/NifB-like_rSAM"/>
</dbReference>
<dbReference type="Gene3D" id="3.80.30.20">
    <property type="entry name" value="tm_1862 like domain"/>
    <property type="match status" value="1"/>
</dbReference>
<evidence type="ECO:0000259" key="7">
    <source>
        <dbReference type="PROSITE" id="PS51918"/>
    </source>
</evidence>
<keyword evidence="2" id="KW-0949">S-adenosyl-L-methionine</keyword>
<evidence type="ECO:0000313" key="8">
    <source>
        <dbReference type="EMBL" id="TRO80258.1"/>
    </source>
</evidence>
<dbReference type="GO" id="GO:0046872">
    <property type="term" value="F:metal ion binding"/>
    <property type="evidence" value="ECO:0007669"/>
    <property type="project" value="UniProtKB-KW"/>
</dbReference>
<evidence type="ECO:0000256" key="5">
    <source>
        <dbReference type="ARBA" id="ARBA00023014"/>
    </source>
</evidence>
<organism evidence="8 9">
    <name type="scientific">Trichloromonas acetexigens</name>
    <dbReference type="NCBI Taxonomy" id="38815"/>
    <lineage>
        <taxon>Bacteria</taxon>
        <taxon>Pseudomonadati</taxon>
        <taxon>Thermodesulfobacteriota</taxon>
        <taxon>Desulfuromonadia</taxon>
        <taxon>Desulfuromonadales</taxon>
        <taxon>Trichloromonadaceae</taxon>
        <taxon>Trichloromonas</taxon>
    </lineage>
</organism>
<dbReference type="PROSITE" id="PS51332">
    <property type="entry name" value="B12_BINDING"/>
    <property type="match status" value="1"/>
</dbReference>
<comment type="caution">
    <text evidence="8">The sequence shown here is derived from an EMBL/GenBank/DDBJ whole genome shotgun (WGS) entry which is preliminary data.</text>
</comment>
<sequence length="530" mass="57361">MDVLLINPPAGKPSEPPLGLAVLLGHLRSQGLTADAIDANLDACLFLLDEDRLRRAAGANPPTALRRAVKHAARSLALLRSPAACVLFDRYQSAVHHLDGALSAYRGAAGDERYSLGDYRHGGLSEFVPADLERGSRGEVGTLFDDYFREVLLPRISAAAPRLLAISVNYLHQALPAFALAGLLRRVFPDIPVVGGGGLFSSWRSLLREQNLRFSAFSRIVFGPGEASLNALAEGRVGADYFLEDGAALAFAPDFSFADLAAYLSPVPVLPVSASRGCYWRRCLFCPEAASPTHPYGAYPGAFVKLLRGLATRYGVHHFHLTDNALPVGILQELAAQPQAMAGLGWHGFVRFEQELLDRDFVQKLAVSGCRMLQLGLESGSQAVLDRLQKGTRVEQVARMLENLHGAGIRTYVYVMLGTPGETEEDAERTLHFLEAQGEMIDYLNIAIMNLPRESQLLADPAAAGIAASAPLAEDAPLGLYRSFVSSTGWGRSEARRFLHRQLLGSPIIRAAVNRVPSGFTSNHAFLFNG</sequence>
<keyword evidence="3" id="KW-0479">Metal-binding</keyword>
<evidence type="ECO:0000256" key="1">
    <source>
        <dbReference type="ARBA" id="ARBA00001966"/>
    </source>
</evidence>
<dbReference type="CDD" id="cd01335">
    <property type="entry name" value="Radical_SAM"/>
    <property type="match status" value="1"/>
</dbReference>
<dbReference type="SMART" id="SM00729">
    <property type="entry name" value="Elp3"/>
    <property type="match status" value="1"/>
</dbReference>
<accession>A0A550JAI2</accession>
<dbReference type="Pfam" id="PF04055">
    <property type="entry name" value="Radical_SAM"/>
    <property type="match status" value="1"/>
</dbReference>
<dbReference type="SUPFAM" id="SSF102114">
    <property type="entry name" value="Radical SAM enzymes"/>
    <property type="match status" value="1"/>
</dbReference>
<dbReference type="PROSITE" id="PS51918">
    <property type="entry name" value="RADICAL_SAM"/>
    <property type="match status" value="1"/>
</dbReference>
<dbReference type="GO" id="GO:0005829">
    <property type="term" value="C:cytosol"/>
    <property type="evidence" value="ECO:0007669"/>
    <property type="project" value="TreeGrafter"/>
</dbReference>
<evidence type="ECO:0000256" key="4">
    <source>
        <dbReference type="ARBA" id="ARBA00023004"/>
    </source>
</evidence>
<keyword evidence="5" id="KW-0411">Iron-sulfur</keyword>
<comment type="cofactor">
    <cofactor evidence="1">
        <name>[4Fe-4S] cluster</name>
        <dbReference type="ChEBI" id="CHEBI:49883"/>
    </cofactor>
</comment>
<protein>
    <submittedName>
        <fullName evidence="8">Radical SAM protein</fullName>
    </submittedName>
</protein>
<feature type="domain" description="Radical SAM core" evidence="7">
    <location>
        <begin position="264"/>
        <end position="492"/>
    </location>
</feature>